<dbReference type="EMBL" id="CP136336">
    <property type="protein sequence ID" value="WOB08377.1"/>
    <property type="molecule type" value="Genomic_DNA"/>
</dbReference>
<dbReference type="InterPro" id="IPR011335">
    <property type="entry name" value="Restrct_endonuc-II-like"/>
</dbReference>
<evidence type="ECO:0000313" key="3">
    <source>
        <dbReference type="Proteomes" id="UP001303946"/>
    </source>
</evidence>
<dbReference type="SUPFAM" id="SSF52980">
    <property type="entry name" value="Restriction endonuclease-like"/>
    <property type="match status" value="1"/>
</dbReference>
<keyword evidence="3" id="KW-1185">Reference proteome</keyword>
<evidence type="ECO:0000259" key="1">
    <source>
        <dbReference type="Pfam" id="PF04471"/>
    </source>
</evidence>
<proteinExistence type="predicted"/>
<reference evidence="2 3" key="1">
    <citation type="submission" date="2023-10" db="EMBL/GenBank/DDBJ databases">
        <title>Bacteria for the degradation of biodegradable plastic PBAT(Polybutylene adipate terephthalate).</title>
        <authorList>
            <person name="Weon H.-Y."/>
            <person name="Yeon J."/>
        </authorList>
    </citation>
    <scope>NUCLEOTIDE SEQUENCE [LARGE SCALE GENOMIC DNA]</scope>
    <source>
        <strain evidence="2 3">SBD 7-3</strain>
    </source>
</reference>
<dbReference type="Pfam" id="PF04471">
    <property type="entry name" value="Mrr_cat"/>
    <property type="match status" value="1"/>
</dbReference>
<dbReference type="PANTHER" id="PTHR30015:SF7">
    <property type="entry name" value="TYPE IV METHYL-DIRECTED RESTRICTION ENZYME ECOKMRR"/>
    <property type="match status" value="1"/>
</dbReference>
<keyword evidence="2" id="KW-0378">Hydrolase</keyword>
<dbReference type="InterPro" id="IPR007560">
    <property type="entry name" value="Restrct_endonuc_IV_Mrr"/>
</dbReference>
<organism evidence="2 3">
    <name type="scientific">Piscinibacter gummiphilus</name>
    <dbReference type="NCBI Taxonomy" id="946333"/>
    <lineage>
        <taxon>Bacteria</taxon>
        <taxon>Pseudomonadati</taxon>
        <taxon>Pseudomonadota</taxon>
        <taxon>Betaproteobacteria</taxon>
        <taxon>Burkholderiales</taxon>
        <taxon>Sphaerotilaceae</taxon>
        <taxon>Piscinibacter</taxon>
    </lineage>
</organism>
<dbReference type="Gene3D" id="3.40.1350.10">
    <property type="match status" value="1"/>
</dbReference>
<accession>A0ABZ0CTR7</accession>
<keyword evidence="2" id="KW-0540">Nuclease</keyword>
<protein>
    <submittedName>
        <fullName evidence="2">Restriction endonuclease</fullName>
    </submittedName>
</protein>
<dbReference type="InterPro" id="IPR011856">
    <property type="entry name" value="tRNA_endonuc-like_dom_sf"/>
</dbReference>
<dbReference type="Proteomes" id="UP001303946">
    <property type="component" value="Chromosome"/>
</dbReference>
<dbReference type="RefSeq" id="WP_316701115.1">
    <property type="nucleotide sequence ID" value="NZ_CP136336.1"/>
</dbReference>
<sequence length="200" mass="21924">MKRLFERVGEVPPASALPDADLLAGIGWAEFERQVAEGFRHRGYAVSETGGGGGRAVDMVLTRGQDRFLVDCKPWRTLAVGPAPVRELVALVRSREAAGGFVVSSGEFTDEARQLAESQPVQLIDGKVLRELLNTREEKTQPVVVRREGPFLDTTLPPSAWRLRAQPCPLCGGAMEEAERNGRRVLACVHHPLCEGMREV</sequence>
<dbReference type="PANTHER" id="PTHR30015">
    <property type="entry name" value="MRR RESTRICTION SYSTEM PROTEIN"/>
    <property type="match status" value="1"/>
</dbReference>
<dbReference type="GO" id="GO:0004519">
    <property type="term" value="F:endonuclease activity"/>
    <property type="evidence" value="ECO:0007669"/>
    <property type="project" value="UniProtKB-KW"/>
</dbReference>
<keyword evidence="2" id="KW-0255">Endonuclease</keyword>
<name>A0ABZ0CTR7_9BURK</name>
<dbReference type="InterPro" id="IPR052906">
    <property type="entry name" value="Type_IV_Methyl-Rstrct_Enzyme"/>
</dbReference>
<gene>
    <name evidence="2" type="ORF">RXV79_26190</name>
</gene>
<evidence type="ECO:0000313" key="2">
    <source>
        <dbReference type="EMBL" id="WOB08377.1"/>
    </source>
</evidence>
<feature type="domain" description="Restriction endonuclease type IV Mrr" evidence="1">
    <location>
        <begin position="26"/>
        <end position="133"/>
    </location>
</feature>